<dbReference type="SUPFAM" id="SSF54909">
    <property type="entry name" value="Dimeric alpha+beta barrel"/>
    <property type="match status" value="1"/>
</dbReference>
<dbReference type="InterPro" id="IPR036388">
    <property type="entry name" value="WH-like_DNA-bd_sf"/>
</dbReference>
<dbReference type="InterPro" id="IPR000485">
    <property type="entry name" value="AsnC-type_HTH_dom"/>
</dbReference>
<name>A0A1X7H0W7_9SPHN</name>
<dbReference type="STRING" id="941907.SAMN06295910_2638"/>
<dbReference type="PRINTS" id="PR00033">
    <property type="entry name" value="HTHASNC"/>
</dbReference>
<dbReference type="Gene3D" id="1.10.10.10">
    <property type="entry name" value="Winged helix-like DNA-binding domain superfamily/Winged helix DNA-binding domain"/>
    <property type="match status" value="1"/>
</dbReference>
<dbReference type="Pfam" id="PF01037">
    <property type="entry name" value="AsnC_trans_reg"/>
    <property type="match status" value="1"/>
</dbReference>
<dbReference type="InterPro" id="IPR019887">
    <property type="entry name" value="Tscrpt_reg_AsnC/Lrp_C"/>
</dbReference>
<evidence type="ECO:0000313" key="6">
    <source>
        <dbReference type="Proteomes" id="UP000192934"/>
    </source>
</evidence>
<dbReference type="OrthoDB" id="9813313at2"/>
<dbReference type="SUPFAM" id="SSF46785">
    <property type="entry name" value="Winged helix' DNA-binding domain"/>
    <property type="match status" value="1"/>
</dbReference>
<dbReference type="SMART" id="SM00344">
    <property type="entry name" value="HTH_ASNC"/>
    <property type="match status" value="1"/>
</dbReference>
<dbReference type="GO" id="GO:0043565">
    <property type="term" value="F:sequence-specific DNA binding"/>
    <property type="evidence" value="ECO:0007669"/>
    <property type="project" value="InterPro"/>
</dbReference>
<dbReference type="GO" id="GO:0043200">
    <property type="term" value="P:response to amino acid"/>
    <property type="evidence" value="ECO:0007669"/>
    <property type="project" value="TreeGrafter"/>
</dbReference>
<dbReference type="AlphaFoldDB" id="A0A1X7H0W7"/>
<dbReference type="Proteomes" id="UP000192934">
    <property type="component" value="Chromosome I"/>
</dbReference>
<feature type="domain" description="HTH asnC-type" evidence="4">
    <location>
        <begin position="7"/>
        <end position="68"/>
    </location>
</feature>
<keyword evidence="2" id="KW-0238">DNA-binding</keyword>
<dbReference type="EMBL" id="LT840185">
    <property type="protein sequence ID" value="SMF77890.1"/>
    <property type="molecule type" value="Genomic_DNA"/>
</dbReference>
<dbReference type="InterPro" id="IPR011008">
    <property type="entry name" value="Dimeric_a/b-barrel"/>
</dbReference>
<evidence type="ECO:0000256" key="1">
    <source>
        <dbReference type="ARBA" id="ARBA00023015"/>
    </source>
</evidence>
<dbReference type="PROSITE" id="PS50956">
    <property type="entry name" value="HTH_ASNC_2"/>
    <property type="match status" value="1"/>
</dbReference>
<sequence>MKEDGQLDAIDKRLLRELQRDAGLSHAALAEKVGASSASVWRRIRALEQAGVIGKTVRLADPEALGRSVNVLCQVRMNRQTTASRAEFEQFIQSRAEIVECYAMSGEWDYLLRIAVKDVADYDRFIMRGVLAHPSVANAASNFALRQVKYTTEIPV</sequence>
<evidence type="ECO:0000313" key="5">
    <source>
        <dbReference type="EMBL" id="SMF77890.1"/>
    </source>
</evidence>
<reference evidence="6" key="1">
    <citation type="submission" date="2017-04" db="EMBL/GenBank/DDBJ databases">
        <authorList>
            <person name="Varghese N."/>
            <person name="Submissions S."/>
        </authorList>
    </citation>
    <scope>NUCLEOTIDE SEQUENCE [LARGE SCALE GENOMIC DNA]</scope>
    <source>
        <strain evidence="6">Dd16</strain>
    </source>
</reference>
<evidence type="ECO:0000259" key="4">
    <source>
        <dbReference type="PROSITE" id="PS50956"/>
    </source>
</evidence>
<organism evidence="5 6">
    <name type="scientific">Allosphingosinicella indica</name>
    <dbReference type="NCBI Taxonomy" id="941907"/>
    <lineage>
        <taxon>Bacteria</taxon>
        <taxon>Pseudomonadati</taxon>
        <taxon>Pseudomonadota</taxon>
        <taxon>Alphaproteobacteria</taxon>
        <taxon>Sphingomonadales</taxon>
        <taxon>Sphingomonadaceae</taxon>
        <taxon>Allosphingosinicella</taxon>
    </lineage>
</organism>
<dbReference type="GO" id="GO:0005829">
    <property type="term" value="C:cytosol"/>
    <property type="evidence" value="ECO:0007669"/>
    <property type="project" value="TreeGrafter"/>
</dbReference>
<gene>
    <name evidence="5" type="ORF">SAMN06295910_2638</name>
</gene>
<dbReference type="PANTHER" id="PTHR30154:SF34">
    <property type="entry name" value="TRANSCRIPTIONAL REGULATOR AZLB"/>
    <property type="match status" value="1"/>
</dbReference>
<dbReference type="PANTHER" id="PTHR30154">
    <property type="entry name" value="LEUCINE-RESPONSIVE REGULATORY PROTEIN"/>
    <property type="match status" value="1"/>
</dbReference>
<dbReference type="Pfam" id="PF13412">
    <property type="entry name" value="HTH_24"/>
    <property type="match status" value="1"/>
</dbReference>
<accession>A0A1X7H0W7</accession>
<evidence type="ECO:0000256" key="3">
    <source>
        <dbReference type="ARBA" id="ARBA00023163"/>
    </source>
</evidence>
<evidence type="ECO:0000256" key="2">
    <source>
        <dbReference type="ARBA" id="ARBA00023125"/>
    </source>
</evidence>
<dbReference type="Gene3D" id="3.30.70.920">
    <property type="match status" value="1"/>
</dbReference>
<keyword evidence="1" id="KW-0805">Transcription regulation</keyword>
<dbReference type="RefSeq" id="WP_085219177.1">
    <property type="nucleotide sequence ID" value="NZ_LT840185.1"/>
</dbReference>
<proteinExistence type="predicted"/>
<keyword evidence="6" id="KW-1185">Reference proteome</keyword>
<protein>
    <submittedName>
        <fullName evidence="5">Transcriptional regulator, AsnC family</fullName>
    </submittedName>
</protein>
<dbReference type="InterPro" id="IPR036390">
    <property type="entry name" value="WH_DNA-bd_sf"/>
</dbReference>
<keyword evidence="3" id="KW-0804">Transcription</keyword>
<dbReference type="InterPro" id="IPR019888">
    <property type="entry name" value="Tscrpt_reg_AsnC-like"/>
</dbReference>